<keyword evidence="5" id="KW-0029">Amino-acid transport</keyword>
<keyword evidence="2" id="KW-0813">Transport</keyword>
<organism evidence="10">
    <name type="scientific">marine metagenome</name>
    <dbReference type="NCBI Taxonomy" id="408172"/>
    <lineage>
        <taxon>unclassified sequences</taxon>
        <taxon>metagenomes</taxon>
        <taxon>ecological metagenomes</taxon>
    </lineage>
</organism>
<proteinExistence type="inferred from homology"/>
<evidence type="ECO:0000256" key="1">
    <source>
        <dbReference type="ARBA" id="ARBA00004651"/>
    </source>
</evidence>
<keyword evidence="3" id="KW-1003">Cell membrane</keyword>
<evidence type="ECO:0000256" key="5">
    <source>
        <dbReference type="ARBA" id="ARBA00022970"/>
    </source>
</evidence>
<feature type="transmembrane region" description="Helical" evidence="9">
    <location>
        <begin position="154"/>
        <end position="175"/>
    </location>
</feature>
<dbReference type="GO" id="GO:0005886">
    <property type="term" value="C:plasma membrane"/>
    <property type="evidence" value="ECO:0007669"/>
    <property type="project" value="UniProtKB-SubCell"/>
</dbReference>
<evidence type="ECO:0000256" key="6">
    <source>
        <dbReference type="ARBA" id="ARBA00022989"/>
    </source>
</evidence>
<keyword evidence="6 9" id="KW-1133">Transmembrane helix</keyword>
<dbReference type="InterPro" id="IPR001851">
    <property type="entry name" value="ABC_transp_permease"/>
</dbReference>
<dbReference type="GO" id="GO:0022857">
    <property type="term" value="F:transmembrane transporter activity"/>
    <property type="evidence" value="ECO:0007669"/>
    <property type="project" value="InterPro"/>
</dbReference>
<evidence type="ECO:0000313" key="10">
    <source>
        <dbReference type="EMBL" id="SUZ64086.1"/>
    </source>
</evidence>
<feature type="transmembrane region" description="Helical" evidence="9">
    <location>
        <begin position="72"/>
        <end position="94"/>
    </location>
</feature>
<evidence type="ECO:0000256" key="4">
    <source>
        <dbReference type="ARBA" id="ARBA00022692"/>
    </source>
</evidence>
<dbReference type="EMBL" id="UINC01000928">
    <property type="protein sequence ID" value="SUZ64086.1"/>
    <property type="molecule type" value="Genomic_DNA"/>
</dbReference>
<evidence type="ECO:0008006" key="11">
    <source>
        <dbReference type="Google" id="ProtNLM"/>
    </source>
</evidence>
<comment type="subcellular location">
    <subcellularLocation>
        <location evidence="1">Cell membrane</location>
        <topology evidence="1">Multi-pass membrane protein</topology>
    </subcellularLocation>
</comment>
<keyword evidence="7 9" id="KW-0472">Membrane</keyword>
<feature type="transmembrane region" description="Helical" evidence="9">
    <location>
        <begin position="42"/>
        <end position="60"/>
    </location>
</feature>
<dbReference type="AlphaFoldDB" id="A0A381PAS8"/>
<accession>A0A381PAS8</accession>
<feature type="transmembrane region" description="Helical" evidence="9">
    <location>
        <begin position="205"/>
        <end position="228"/>
    </location>
</feature>
<evidence type="ECO:0000256" key="9">
    <source>
        <dbReference type="SAM" id="Phobius"/>
    </source>
</evidence>
<feature type="transmembrane region" description="Helical" evidence="9">
    <location>
        <begin position="234"/>
        <end position="251"/>
    </location>
</feature>
<feature type="transmembrane region" description="Helical" evidence="9">
    <location>
        <begin position="106"/>
        <end position="124"/>
    </location>
</feature>
<dbReference type="InterPro" id="IPR052157">
    <property type="entry name" value="BCAA_transport_permease"/>
</dbReference>
<evidence type="ECO:0000256" key="3">
    <source>
        <dbReference type="ARBA" id="ARBA00022475"/>
    </source>
</evidence>
<reference evidence="10" key="1">
    <citation type="submission" date="2018-05" db="EMBL/GenBank/DDBJ databases">
        <authorList>
            <person name="Lanie J.A."/>
            <person name="Ng W.-L."/>
            <person name="Kazmierczak K.M."/>
            <person name="Andrzejewski T.M."/>
            <person name="Davidsen T.M."/>
            <person name="Wayne K.J."/>
            <person name="Tettelin H."/>
            <person name="Glass J.I."/>
            <person name="Rusch D."/>
            <person name="Podicherti R."/>
            <person name="Tsui H.-C.T."/>
            <person name="Winkler M.E."/>
        </authorList>
    </citation>
    <scope>NUCLEOTIDE SEQUENCE</scope>
</reference>
<evidence type="ECO:0000256" key="8">
    <source>
        <dbReference type="ARBA" id="ARBA00037998"/>
    </source>
</evidence>
<comment type="similarity">
    <text evidence="8">Belongs to the binding-protein-dependent transport system permease family. LivHM subfamily.</text>
</comment>
<dbReference type="PANTHER" id="PTHR11795">
    <property type="entry name" value="BRANCHED-CHAIN AMINO ACID TRANSPORT SYSTEM PERMEASE PROTEIN LIVH"/>
    <property type="match status" value="1"/>
</dbReference>
<feature type="transmembrane region" description="Helical" evidence="9">
    <location>
        <begin position="284"/>
        <end position="303"/>
    </location>
</feature>
<protein>
    <recommendedName>
        <fullName evidence="11">Branched-chain amino acid ABC transporter permease</fullName>
    </recommendedName>
</protein>
<dbReference type="Pfam" id="PF02653">
    <property type="entry name" value="BPD_transp_2"/>
    <property type="match status" value="1"/>
</dbReference>
<evidence type="ECO:0000256" key="2">
    <source>
        <dbReference type="ARBA" id="ARBA00022448"/>
    </source>
</evidence>
<feature type="transmembrane region" description="Helical" evidence="9">
    <location>
        <begin position="12"/>
        <end position="30"/>
    </location>
</feature>
<evidence type="ECO:0000256" key="7">
    <source>
        <dbReference type="ARBA" id="ARBA00023136"/>
    </source>
</evidence>
<sequence length="312" mass="33120">MSLFLQRTFDSLANGSAYAALAVAISMVFRSTGVLNLAQGQLAMFSTYIALVLATGPSPYLKFSSNTDVVGAAWPIWAAILGAIVISMVIGAFTERVIIRPISADPVAAVGATLGLYLLLGAFVRKQWGGRTMFLGSPFPQTVDDRWDIGGARLWHDSVGITLTMIGVLGLLAILQRRTKAGLAFRAVTSNQTGSVMVGIRVSRVLMLGWALAAGIGALAGGLIAGEINVRPDMMGRLLVFGLAAATLGGLRSPALAFIGGYLFAFLETMLGGYVSFIDSQVTLVWALLVLIIVLFVRPSGLLPRTETWRQR</sequence>
<feature type="transmembrane region" description="Helical" evidence="9">
    <location>
        <begin position="258"/>
        <end position="278"/>
    </location>
</feature>
<dbReference type="GO" id="GO:0006865">
    <property type="term" value="P:amino acid transport"/>
    <property type="evidence" value="ECO:0007669"/>
    <property type="project" value="UniProtKB-KW"/>
</dbReference>
<gene>
    <name evidence="10" type="ORF">METZ01_LOCUS16940</name>
</gene>
<name>A0A381PAS8_9ZZZZ</name>
<dbReference type="PANTHER" id="PTHR11795:SF451">
    <property type="entry name" value="ABC TRANSPORTER PERMEASE PROTEIN"/>
    <property type="match status" value="1"/>
</dbReference>
<keyword evidence="4 9" id="KW-0812">Transmembrane</keyword>
<dbReference type="CDD" id="cd06582">
    <property type="entry name" value="TM_PBP1_LivH_like"/>
    <property type="match status" value="1"/>
</dbReference>